<dbReference type="GO" id="GO:0005737">
    <property type="term" value="C:cytoplasm"/>
    <property type="evidence" value="ECO:0007669"/>
    <property type="project" value="TreeGrafter"/>
</dbReference>
<sequence length="408" mass="44500">MGGGASKPAKAEVQPLGTAVSAKKPSIKVTEIDKSSTSGTPSTPKPIKDLKLYLTMYKDDELELSHASGSEFTGTLTKNKLAVLKIIPPEVFLLCHLKELNVSANDLRTLDPAIVNLEQLSKLDISQNHIVALPEELCQLKNLTSLIVSENELTALPTAMGDLRALTQLIAFKNSITTLPNSIGGCTELEEINFFNNKLTELGPGFPNLVGLVEMNIAGNGLMQMDPIPNLTRLKRCAAYLNRLRSFPDLNHCTELTQVQLYRNQLKELPNMANLPNLTELDANTNLLRQIPDSLCTNLSLRMLNLRKNRLVALPPSIGQLTGLEILNVGGNAISSPLPVEMKGLQGLLSLLLDESNLTVLPVELTDIKTLVRVDVGKRIDTSDATTTTVMKRLEEICVGNNGWLKQT</sequence>
<dbReference type="Proteomes" id="UP000243579">
    <property type="component" value="Unassembled WGS sequence"/>
</dbReference>
<accession>A0A1V9Z1G2</accession>
<dbReference type="SUPFAM" id="SSF52058">
    <property type="entry name" value="L domain-like"/>
    <property type="match status" value="1"/>
</dbReference>
<protein>
    <recommendedName>
        <fullName evidence="4">Disease resistance R13L4/SHOC-2-like LRR domain-containing protein</fullName>
    </recommendedName>
</protein>
<dbReference type="InterPro" id="IPR055414">
    <property type="entry name" value="LRR_R13L4/SHOC2-like"/>
</dbReference>
<evidence type="ECO:0000259" key="4">
    <source>
        <dbReference type="Pfam" id="PF23598"/>
    </source>
</evidence>
<dbReference type="InterPro" id="IPR032675">
    <property type="entry name" value="LRR_dom_sf"/>
</dbReference>
<comment type="caution">
    <text evidence="5">The sequence shown here is derived from an EMBL/GenBank/DDBJ whole genome shotgun (WGS) entry which is preliminary data.</text>
</comment>
<name>A0A1V9Z1G2_ACHHY</name>
<dbReference type="STRING" id="1202772.A0A1V9Z1G2"/>
<proteinExistence type="predicted"/>
<dbReference type="Pfam" id="PF13855">
    <property type="entry name" value="LRR_8"/>
    <property type="match status" value="1"/>
</dbReference>
<evidence type="ECO:0000256" key="3">
    <source>
        <dbReference type="SAM" id="MobiDB-lite"/>
    </source>
</evidence>
<dbReference type="AlphaFoldDB" id="A0A1V9Z1G2"/>
<dbReference type="SMART" id="SM00364">
    <property type="entry name" value="LRR_BAC"/>
    <property type="match status" value="7"/>
</dbReference>
<dbReference type="EMBL" id="JNBR01000498">
    <property type="protein sequence ID" value="OQR91844.1"/>
    <property type="molecule type" value="Genomic_DNA"/>
</dbReference>
<dbReference type="Pfam" id="PF23598">
    <property type="entry name" value="LRR_14"/>
    <property type="match status" value="1"/>
</dbReference>
<evidence type="ECO:0000256" key="2">
    <source>
        <dbReference type="ARBA" id="ARBA00022737"/>
    </source>
</evidence>
<organism evidence="5 6">
    <name type="scientific">Achlya hypogyna</name>
    <name type="common">Oomycete</name>
    <name type="synonym">Protoachlya hypogyna</name>
    <dbReference type="NCBI Taxonomy" id="1202772"/>
    <lineage>
        <taxon>Eukaryota</taxon>
        <taxon>Sar</taxon>
        <taxon>Stramenopiles</taxon>
        <taxon>Oomycota</taxon>
        <taxon>Saprolegniomycetes</taxon>
        <taxon>Saprolegniales</taxon>
        <taxon>Achlyaceae</taxon>
        <taxon>Achlya</taxon>
    </lineage>
</organism>
<gene>
    <name evidence="5" type="ORF">ACHHYP_04319</name>
</gene>
<feature type="domain" description="Disease resistance R13L4/SHOC-2-like LRR" evidence="4">
    <location>
        <begin position="93"/>
        <end position="284"/>
    </location>
</feature>
<reference evidence="5 6" key="1">
    <citation type="journal article" date="2014" name="Genome Biol. Evol.">
        <title>The secreted proteins of Achlya hypogyna and Thraustotheca clavata identify the ancestral oomycete secretome and reveal gene acquisitions by horizontal gene transfer.</title>
        <authorList>
            <person name="Misner I."/>
            <person name="Blouin N."/>
            <person name="Leonard G."/>
            <person name="Richards T.A."/>
            <person name="Lane C.E."/>
        </authorList>
    </citation>
    <scope>NUCLEOTIDE SEQUENCE [LARGE SCALE GENOMIC DNA]</scope>
    <source>
        <strain evidence="5 6">ATCC 48635</strain>
    </source>
</reference>
<dbReference type="PANTHER" id="PTHR48051">
    <property type="match status" value="1"/>
</dbReference>
<dbReference type="OrthoDB" id="28578at2759"/>
<keyword evidence="6" id="KW-1185">Reference proteome</keyword>
<dbReference type="SMART" id="SM00369">
    <property type="entry name" value="LRR_TYP"/>
    <property type="match status" value="7"/>
</dbReference>
<evidence type="ECO:0000313" key="5">
    <source>
        <dbReference type="EMBL" id="OQR91844.1"/>
    </source>
</evidence>
<feature type="region of interest" description="Disordered" evidence="3">
    <location>
        <begin position="1"/>
        <end position="44"/>
    </location>
</feature>
<evidence type="ECO:0000256" key="1">
    <source>
        <dbReference type="ARBA" id="ARBA00022614"/>
    </source>
</evidence>
<dbReference type="InterPro" id="IPR001611">
    <property type="entry name" value="Leu-rich_rpt"/>
</dbReference>
<keyword evidence="2" id="KW-0677">Repeat</keyword>
<dbReference type="PANTHER" id="PTHR48051:SF1">
    <property type="entry name" value="RAS SUPPRESSOR PROTEIN 1"/>
    <property type="match status" value="1"/>
</dbReference>
<keyword evidence="1" id="KW-0433">Leucine-rich repeat</keyword>
<dbReference type="Gene3D" id="3.80.10.10">
    <property type="entry name" value="Ribonuclease Inhibitor"/>
    <property type="match status" value="2"/>
</dbReference>
<dbReference type="InterPro" id="IPR003591">
    <property type="entry name" value="Leu-rich_rpt_typical-subtyp"/>
</dbReference>
<evidence type="ECO:0000313" key="6">
    <source>
        <dbReference type="Proteomes" id="UP000243579"/>
    </source>
</evidence>
<dbReference type="InterPro" id="IPR050216">
    <property type="entry name" value="LRR_domain-containing"/>
</dbReference>